<sequence length="142" mass="15841">MLFLSFSLFGREAISCHIQSILQRSAVIIQPHYSDGKEGLISRIIVTHWKSSCFCQETPPFPDKLPPCAKSSPNRPASKNKKVYRTDRGFLLLVMGPGVGVGGRKPSSLSENSEPDNDRNTPLKPQKRTSVAFNGEWILLTW</sequence>
<dbReference type="AlphaFoldDB" id="A0AA35KZC0"/>
<feature type="region of interest" description="Disordered" evidence="1">
    <location>
        <begin position="97"/>
        <end position="127"/>
    </location>
</feature>
<protein>
    <submittedName>
        <fullName evidence="2">Uncharacterized protein</fullName>
    </submittedName>
</protein>
<evidence type="ECO:0000313" key="3">
    <source>
        <dbReference type="Proteomes" id="UP001178461"/>
    </source>
</evidence>
<name>A0AA35KZC0_9SAUR</name>
<gene>
    <name evidence="2" type="ORF">PODLI_1B018100</name>
</gene>
<reference evidence="2" key="1">
    <citation type="submission" date="2022-12" db="EMBL/GenBank/DDBJ databases">
        <authorList>
            <person name="Alioto T."/>
            <person name="Alioto T."/>
            <person name="Gomez Garrido J."/>
        </authorList>
    </citation>
    <scope>NUCLEOTIDE SEQUENCE</scope>
</reference>
<evidence type="ECO:0000313" key="2">
    <source>
        <dbReference type="EMBL" id="CAI5786436.1"/>
    </source>
</evidence>
<organism evidence="2 3">
    <name type="scientific">Podarcis lilfordi</name>
    <name type="common">Lilford's wall lizard</name>
    <dbReference type="NCBI Taxonomy" id="74358"/>
    <lineage>
        <taxon>Eukaryota</taxon>
        <taxon>Metazoa</taxon>
        <taxon>Chordata</taxon>
        <taxon>Craniata</taxon>
        <taxon>Vertebrata</taxon>
        <taxon>Euteleostomi</taxon>
        <taxon>Lepidosauria</taxon>
        <taxon>Squamata</taxon>
        <taxon>Bifurcata</taxon>
        <taxon>Unidentata</taxon>
        <taxon>Episquamata</taxon>
        <taxon>Laterata</taxon>
        <taxon>Lacertibaenia</taxon>
        <taxon>Lacertidae</taxon>
        <taxon>Podarcis</taxon>
    </lineage>
</organism>
<proteinExistence type="predicted"/>
<evidence type="ECO:0000256" key="1">
    <source>
        <dbReference type="SAM" id="MobiDB-lite"/>
    </source>
</evidence>
<dbReference type="EMBL" id="OX395135">
    <property type="protein sequence ID" value="CAI5786436.1"/>
    <property type="molecule type" value="Genomic_DNA"/>
</dbReference>
<keyword evidence="3" id="KW-1185">Reference proteome</keyword>
<dbReference type="Proteomes" id="UP001178461">
    <property type="component" value="Chromosome 10"/>
</dbReference>
<accession>A0AA35KZC0</accession>